<feature type="region of interest" description="Disordered" evidence="2">
    <location>
        <begin position="50"/>
        <end position="78"/>
    </location>
</feature>
<feature type="transmembrane region" description="Helical" evidence="3">
    <location>
        <begin position="6"/>
        <end position="29"/>
    </location>
</feature>
<organism evidence="4 5">
    <name type="scientific">Glycomyces rhizosphaerae</name>
    <dbReference type="NCBI Taxonomy" id="2054422"/>
    <lineage>
        <taxon>Bacteria</taxon>
        <taxon>Bacillati</taxon>
        <taxon>Actinomycetota</taxon>
        <taxon>Actinomycetes</taxon>
        <taxon>Glycomycetales</taxon>
        <taxon>Glycomycetaceae</taxon>
        <taxon>Glycomyces</taxon>
    </lineage>
</organism>
<keyword evidence="5" id="KW-1185">Reference proteome</keyword>
<keyword evidence="3" id="KW-0812">Transmembrane</keyword>
<reference evidence="5" key="1">
    <citation type="journal article" date="2019" name="Int. J. Syst. Evol. Microbiol.">
        <title>The Global Catalogue of Microorganisms (GCM) 10K type strain sequencing project: providing services to taxonomists for standard genome sequencing and annotation.</title>
        <authorList>
            <consortium name="The Broad Institute Genomics Platform"/>
            <consortium name="The Broad Institute Genome Sequencing Center for Infectious Disease"/>
            <person name="Wu L."/>
            <person name="Ma J."/>
        </authorList>
    </citation>
    <scope>NUCLEOTIDE SEQUENCE [LARGE SCALE GENOMIC DNA]</scope>
    <source>
        <strain evidence="5">CGMCC 4.7396</strain>
    </source>
</reference>
<feature type="compositionally biased region" description="Basic and acidic residues" evidence="2">
    <location>
        <begin position="65"/>
        <end position="74"/>
    </location>
</feature>
<evidence type="ECO:0000313" key="5">
    <source>
        <dbReference type="Proteomes" id="UP001595712"/>
    </source>
</evidence>
<gene>
    <name evidence="4" type="ORF">ACFO8M_19040</name>
</gene>
<evidence type="ECO:0000256" key="3">
    <source>
        <dbReference type="SAM" id="Phobius"/>
    </source>
</evidence>
<keyword evidence="3" id="KW-1133">Transmembrane helix</keyword>
<keyword evidence="1" id="KW-0175">Coiled coil</keyword>
<evidence type="ECO:0000313" key="4">
    <source>
        <dbReference type="EMBL" id="MFC3494584.1"/>
    </source>
</evidence>
<feature type="coiled-coil region" evidence="1">
    <location>
        <begin position="163"/>
        <end position="190"/>
    </location>
</feature>
<protein>
    <recommendedName>
        <fullName evidence="6">DUF4231 domain-containing protein</fullName>
    </recommendedName>
</protein>
<evidence type="ECO:0008006" key="6">
    <source>
        <dbReference type="Google" id="ProtNLM"/>
    </source>
</evidence>
<dbReference type="EMBL" id="JBHRWO010000019">
    <property type="protein sequence ID" value="MFC3494584.1"/>
    <property type="molecule type" value="Genomic_DNA"/>
</dbReference>
<feature type="transmembrane region" description="Helical" evidence="3">
    <location>
        <begin position="103"/>
        <end position="124"/>
    </location>
</feature>
<accession>A0ABV7Q4U3</accession>
<comment type="caution">
    <text evidence="4">The sequence shown here is derived from an EMBL/GenBank/DDBJ whole genome shotgun (WGS) entry which is preliminary data.</text>
</comment>
<evidence type="ECO:0000256" key="2">
    <source>
        <dbReference type="SAM" id="MobiDB-lite"/>
    </source>
</evidence>
<dbReference type="RefSeq" id="WP_387978446.1">
    <property type="nucleotide sequence ID" value="NZ_JBHRWO010000019.1"/>
</dbReference>
<evidence type="ECO:0000256" key="1">
    <source>
        <dbReference type="SAM" id="Coils"/>
    </source>
</evidence>
<sequence length="204" mass="23494">MSVTETALRIMLTTLLILICVGPAIFLCWSMRGDRERIRYMTGRFPFDEDNRPATDPPRIQPWERPYRGNHWPDPRPANAQIDDDDCAKYIDRAERSAMNRRISGALVVLVTASVFGNQLTAIWSNAPEMNWLALGGFCITFVLAMMGVFRQEFEARHWTKVAEAYRARRQRMSAEARAHEEALRAAQRTFPERLSSAWKAFRG</sequence>
<name>A0ABV7Q4U3_9ACTN</name>
<proteinExistence type="predicted"/>
<dbReference type="Proteomes" id="UP001595712">
    <property type="component" value="Unassembled WGS sequence"/>
</dbReference>
<feature type="transmembrane region" description="Helical" evidence="3">
    <location>
        <begin position="130"/>
        <end position="150"/>
    </location>
</feature>
<keyword evidence="3" id="KW-0472">Membrane</keyword>